<name>A0ABQ7MVC1_BRACM</name>
<reference evidence="2 3" key="1">
    <citation type="submission" date="2021-03" db="EMBL/GenBank/DDBJ databases">
        <authorList>
            <person name="King G.J."/>
            <person name="Bancroft I."/>
            <person name="Baten A."/>
            <person name="Bloomfield J."/>
            <person name="Borpatragohain P."/>
            <person name="He Z."/>
            <person name="Irish N."/>
            <person name="Irwin J."/>
            <person name="Liu K."/>
            <person name="Mauleon R.P."/>
            <person name="Moore J."/>
            <person name="Morris R."/>
            <person name="Ostergaard L."/>
            <person name="Wang B."/>
            <person name="Wells R."/>
        </authorList>
    </citation>
    <scope>NUCLEOTIDE SEQUENCE [LARGE SCALE GENOMIC DNA]</scope>
    <source>
        <strain evidence="2">R-o-18</strain>
        <tissue evidence="2">Leaf</tissue>
    </source>
</reference>
<accession>A0ABQ7MVC1</accession>
<gene>
    <name evidence="2" type="primary">A04g507120.1_BraROA</name>
    <name evidence="2" type="ORF">IGI04_016343</name>
</gene>
<dbReference type="EMBL" id="JADBGQ010000004">
    <property type="protein sequence ID" value="KAG5401736.1"/>
    <property type="molecule type" value="Genomic_DNA"/>
</dbReference>
<dbReference type="PANTHER" id="PTHR32060">
    <property type="entry name" value="TAIL-SPECIFIC PROTEASE"/>
    <property type="match status" value="1"/>
</dbReference>
<feature type="transmembrane region" description="Helical" evidence="1">
    <location>
        <begin position="45"/>
        <end position="64"/>
    </location>
</feature>
<keyword evidence="1" id="KW-0472">Membrane</keyword>
<proteinExistence type="predicted"/>
<keyword evidence="1" id="KW-0812">Transmembrane</keyword>
<dbReference type="PANTHER" id="PTHR32060:SF22">
    <property type="entry name" value="CARBOXYL-TERMINAL-PROCESSING PEPTIDASE 3, CHLOROPLASTIC"/>
    <property type="match status" value="1"/>
</dbReference>
<feature type="non-terminal residue" evidence="2">
    <location>
        <position position="149"/>
    </location>
</feature>
<protein>
    <submittedName>
        <fullName evidence="2">Uncharacterized protein</fullName>
    </submittedName>
</protein>
<dbReference type="InterPro" id="IPR029045">
    <property type="entry name" value="ClpP/crotonase-like_dom_sf"/>
</dbReference>
<evidence type="ECO:0000256" key="1">
    <source>
        <dbReference type="SAM" id="Phobius"/>
    </source>
</evidence>
<organism evidence="2 3">
    <name type="scientific">Brassica rapa subsp. trilocularis</name>
    <dbReference type="NCBI Taxonomy" id="1813537"/>
    <lineage>
        <taxon>Eukaryota</taxon>
        <taxon>Viridiplantae</taxon>
        <taxon>Streptophyta</taxon>
        <taxon>Embryophyta</taxon>
        <taxon>Tracheophyta</taxon>
        <taxon>Spermatophyta</taxon>
        <taxon>Magnoliopsida</taxon>
        <taxon>eudicotyledons</taxon>
        <taxon>Gunneridae</taxon>
        <taxon>Pentapetalae</taxon>
        <taxon>rosids</taxon>
        <taxon>malvids</taxon>
        <taxon>Brassicales</taxon>
        <taxon>Brassicaceae</taxon>
        <taxon>Brassiceae</taxon>
        <taxon>Brassica</taxon>
    </lineage>
</organism>
<dbReference type="Gene3D" id="3.30.750.44">
    <property type="match status" value="1"/>
</dbReference>
<dbReference type="Proteomes" id="UP000823674">
    <property type="component" value="Chromosome A04"/>
</dbReference>
<comment type="caution">
    <text evidence="2">The sequence shown here is derived from an EMBL/GenBank/DDBJ whole genome shotgun (WGS) entry which is preliminary data.</text>
</comment>
<dbReference type="SUPFAM" id="SSF52096">
    <property type="entry name" value="ClpP/crotonase"/>
    <property type="match status" value="1"/>
</dbReference>
<keyword evidence="3" id="KW-1185">Reference proteome</keyword>
<sequence>MEPNGNSHVFTGKSPVAFNFKVIPEVAVSSPICCDSPALAESITIAFPSTLFLTSLFLMSWGLIMETFIDPTFNHQDWDSKLQQTMVEMFPLRSADAAYGKIKAMLSTLGDPFTRIISPKEYQSFRIGSDGNLQGVGLFINSEPETGHL</sequence>
<keyword evidence="1" id="KW-1133">Transmembrane helix</keyword>
<evidence type="ECO:0000313" key="3">
    <source>
        <dbReference type="Proteomes" id="UP000823674"/>
    </source>
</evidence>
<evidence type="ECO:0000313" key="2">
    <source>
        <dbReference type="EMBL" id="KAG5401736.1"/>
    </source>
</evidence>